<feature type="domain" description="HMA" evidence="2">
    <location>
        <begin position="122"/>
        <end position="192"/>
    </location>
</feature>
<gene>
    <name evidence="3" type="ORF">K7432_015315</name>
</gene>
<evidence type="ECO:0000259" key="2">
    <source>
        <dbReference type="PROSITE" id="PS50846"/>
    </source>
</evidence>
<dbReference type="CDD" id="cd00371">
    <property type="entry name" value="HMA"/>
    <property type="match status" value="3"/>
</dbReference>
<keyword evidence="1" id="KW-1278">Translocase</keyword>
<dbReference type="Proteomes" id="UP001479436">
    <property type="component" value="Unassembled WGS sequence"/>
</dbReference>
<accession>A0ABR2WGB2</accession>
<dbReference type="EMBL" id="JASJQH010002039">
    <property type="protein sequence ID" value="KAK9760548.1"/>
    <property type="molecule type" value="Genomic_DNA"/>
</dbReference>
<proteinExistence type="predicted"/>
<comment type="caution">
    <text evidence="3">The sequence shown here is derived from an EMBL/GenBank/DDBJ whole genome shotgun (WGS) entry which is preliminary data.</text>
</comment>
<sequence>MSANTDLQDVLVSRPEQNFLYRAIMQIEGMTCSSCVKTTEKALAAIDSIVTDSISVSSLTGRGVADFAIDDRVQLSKTIEKSISNIGYELMDLQWEVIAKPSRNNNAVAMSIPDSLTQAFQYRATMQIEGMTCSSCVKTAEKALIAIDSILPESISVSALTGRGVAIFTNGDQESLGKIIEESISNIGYDLVDLQWETIGQKPAKTQVYLSRATMQIEGMTCSSCVKTTEKALSAIDSIVEGTISVSSLTGRGVATFAREDQEQLGEIIKESISNIGYDLHRIQPSNPRWYHLLSD</sequence>
<evidence type="ECO:0000313" key="3">
    <source>
        <dbReference type="EMBL" id="KAK9760548.1"/>
    </source>
</evidence>
<dbReference type="PROSITE" id="PS50846">
    <property type="entry name" value="HMA_2"/>
    <property type="match status" value="3"/>
</dbReference>
<dbReference type="InterPro" id="IPR006121">
    <property type="entry name" value="HMA_dom"/>
</dbReference>
<evidence type="ECO:0000313" key="4">
    <source>
        <dbReference type="Proteomes" id="UP001479436"/>
    </source>
</evidence>
<dbReference type="SUPFAM" id="SSF55008">
    <property type="entry name" value="HMA, heavy metal-associated domain"/>
    <property type="match status" value="3"/>
</dbReference>
<organism evidence="3 4">
    <name type="scientific">Basidiobolus ranarum</name>
    <dbReference type="NCBI Taxonomy" id="34480"/>
    <lineage>
        <taxon>Eukaryota</taxon>
        <taxon>Fungi</taxon>
        <taxon>Fungi incertae sedis</taxon>
        <taxon>Zoopagomycota</taxon>
        <taxon>Entomophthoromycotina</taxon>
        <taxon>Basidiobolomycetes</taxon>
        <taxon>Basidiobolales</taxon>
        <taxon>Basidiobolaceae</taxon>
        <taxon>Basidiobolus</taxon>
    </lineage>
</organism>
<dbReference type="PANTHER" id="PTHR43520">
    <property type="entry name" value="ATP7, ISOFORM B"/>
    <property type="match status" value="1"/>
</dbReference>
<reference evidence="3 4" key="1">
    <citation type="submission" date="2023-04" db="EMBL/GenBank/DDBJ databases">
        <title>Genome of Basidiobolus ranarum AG-B5.</title>
        <authorList>
            <person name="Stajich J.E."/>
            <person name="Carter-House D."/>
            <person name="Gryganskyi A."/>
        </authorList>
    </citation>
    <scope>NUCLEOTIDE SEQUENCE [LARGE SCALE GENOMIC DNA]</scope>
    <source>
        <strain evidence="3 4">AG-B5</strain>
    </source>
</reference>
<dbReference type="Gene3D" id="3.30.70.100">
    <property type="match status" value="3"/>
</dbReference>
<dbReference type="Pfam" id="PF00403">
    <property type="entry name" value="HMA"/>
    <property type="match status" value="3"/>
</dbReference>
<feature type="domain" description="HMA" evidence="2">
    <location>
        <begin position="211"/>
        <end position="281"/>
    </location>
</feature>
<name>A0ABR2WGB2_9FUNG</name>
<protein>
    <recommendedName>
        <fullName evidence="2">HMA domain-containing protein</fullName>
    </recommendedName>
</protein>
<keyword evidence="4" id="KW-1185">Reference proteome</keyword>
<dbReference type="InterPro" id="IPR036163">
    <property type="entry name" value="HMA_dom_sf"/>
</dbReference>
<feature type="domain" description="HMA" evidence="2">
    <location>
        <begin position="21"/>
        <end position="91"/>
    </location>
</feature>
<dbReference type="PANTHER" id="PTHR43520:SF32">
    <property type="entry name" value="COPPER RESISTANCE P-TYPE ATPASE (EUROFUNG)"/>
    <property type="match status" value="1"/>
</dbReference>
<evidence type="ECO:0000256" key="1">
    <source>
        <dbReference type="ARBA" id="ARBA00022967"/>
    </source>
</evidence>